<accession>A0ABW7XPV7</accession>
<feature type="coiled-coil region" evidence="1">
    <location>
        <begin position="62"/>
        <end position="163"/>
    </location>
</feature>
<evidence type="ECO:0000259" key="3">
    <source>
        <dbReference type="SMART" id="SM00974"/>
    </source>
</evidence>
<proteinExistence type="predicted"/>
<protein>
    <submittedName>
        <fullName evidence="4">DUF4041 domain-containing protein</fullName>
    </submittedName>
</protein>
<keyword evidence="5" id="KW-1185">Reference proteome</keyword>
<gene>
    <name evidence="4" type="ORF">ACH47X_21905</name>
</gene>
<comment type="caution">
    <text evidence="4">The sequence shown here is derived from an EMBL/GenBank/DDBJ whole genome shotgun (WGS) entry which is preliminary data.</text>
</comment>
<dbReference type="InterPro" id="IPR025280">
    <property type="entry name" value="SNIPE"/>
</dbReference>
<dbReference type="InterPro" id="IPR018306">
    <property type="entry name" value="Phage_T5_Orf172_DNA-bd"/>
</dbReference>
<evidence type="ECO:0000256" key="1">
    <source>
        <dbReference type="SAM" id="Coils"/>
    </source>
</evidence>
<feature type="compositionally biased region" description="Low complexity" evidence="2">
    <location>
        <begin position="7"/>
        <end position="22"/>
    </location>
</feature>
<organism evidence="4 5">
    <name type="scientific">Promicromonospora kroppenstedtii</name>
    <dbReference type="NCBI Taxonomy" id="440482"/>
    <lineage>
        <taxon>Bacteria</taxon>
        <taxon>Bacillati</taxon>
        <taxon>Actinomycetota</taxon>
        <taxon>Actinomycetes</taxon>
        <taxon>Micrococcales</taxon>
        <taxon>Promicromonosporaceae</taxon>
        <taxon>Promicromonospora</taxon>
    </lineage>
</organism>
<evidence type="ECO:0000313" key="4">
    <source>
        <dbReference type="EMBL" id="MFI2489582.1"/>
    </source>
</evidence>
<dbReference type="Pfam" id="PF13455">
    <property type="entry name" value="MUG113"/>
    <property type="match status" value="1"/>
</dbReference>
<name>A0ABW7XPV7_9MICO</name>
<dbReference type="Pfam" id="PF13250">
    <property type="entry name" value="SNIPE"/>
    <property type="match status" value="1"/>
</dbReference>
<reference evidence="4 5" key="1">
    <citation type="submission" date="2024-10" db="EMBL/GenBank/DDBJ databases">
        <title>The Natural Products Discovery Center: Release of the First 8490 Sequenced Strains for Exploring Actinobacteria Biosynthetic Diversity.</title>
        <authorList>
            <person name="Kalkreuter E."/>
            <person name="Kautsar S.A."/>
            <person name="Yang D."/>
            <person name="Bader C.D."/>
            <person name="Teijaro C.N."/>
            <person name="Fluegel L."/>
            <person name="Davis C.M."/>
            <person name="Simpson J.R."/>
            <person name="Lauterbach L."/>
            <person name="Steele A.D."/>
            <person name="Gui C."/>
            <person name="Meng S."/>
            <person name="Li G."/>
            <person name="Viehrig K."/>
            <person name="Ye F."/>
            <person name="Su P."/>
            <person name="Kiefer A.F."/>
            <person name="Nichols A."/>
            <person name="Cepeda A.J."/>
            <person name="Yan W."/>
            <person name="Fan B."/>
            <person name="Jiang Y."/>
            <person name="Adhikari A."/>
            <person name="Zheng C.-J."/>
            <person name="Schuster L."/>
            <person name="Cowan T.M."/>
            <person name="Smanski M.J."/>
            <person name="Chevrette M.G."/>
            <person name="De Carvalho L.P.S."/>
            <person name="Shen B."/>
        </authorList>
    </citation>
    <scope>NUCLEOTIDE SEQUENCE [LARGE SCALE GENOMIC DNA]</scope>
    <source>
        <strain evidence="4 5">NPDC019481</strain>
    </source>
</reference>
<evidence type="ECO:0000313" key="5">
    <source>
        <dbReference type="Proteomes" id="UP001611580"/>
    </source>
</evidence>
<feature type="region of interest" description="Disordered" evidence="2">
    <location>
        <begin position="1"/>
        <end position="24"/>
    </location>
</feature>
<dbReference type="EMBL" id="JBIRYI010000015">
    <property type="protein sequence ID" value="MFI2489582.1"/>
    <property type="molecule type" value="Genomic_DNA"/>
</dbReference>
<feature type="coiled-coil region" evidence="1">
    <location>
        <begin position="248"/>
        <end position="309"/>
    </location>
</feature>
<feature type="domain" description="Bacteriophage T5 Orf172 DNA-binding" evidence="3">
    <location>
        <begin position="352"/>
        <end position="435"/>
    </location>
</feature>
<dbReference type="Proteomes" id="UP001611580">
    <property type="component" value="Unassembled WGS sequence"/>
</dbReference>
<dbReference type="RefSeq" id="WP_397406919.1">
    <property type="nucleotide sequence ID" value="NZ_JBIRYI010000015.1"/>
</dbReference>
<keyword evidence="1" id="KW-0175">Coiled coil</keyword>
<sequence>MIADRTSLPSSSAVPSSGSLPPDVARESAKVPLFGARRVARELGAEAEALRAELARVGALDAIQIEEERRSARQRFEDQERELEQGRAASLAKFSAEADALTKRRDALAAEVAGLTSQVANLEETLLLQEVGIYEYQHPLENADAYRARLDVLRVRIKEMAKKDGGAVTGAQGWTVNGSKAEGKRMVSQTSKLMLRAYNGEADALLRGMRPYRLDASLDRLNKSFSMIAKLGASMQISIDSEYHRLRVEELRLTADFLAKNADEKEREKEERARLREERKVEQQLQREKEKLEKERQHYENARAALLSKGDVEGAARLAEQIEDVARKIEDVDYRAANHRAGYVYVISNLGAFGEHMIKIGMTRRLDPMDRVRELGDASVPFNFDVHSLFFANDAVGIEAEMHRRLGDRRVNRVNMRREFFYATPQEALEQLRDLAGDVLQFEEIPEAIEFRQSQTLSQTLS</sequence>
<evidence type="ECO:0000256" key="2">
    <source>
        <dbReference type="SAM" id="MobiDB-lite"/>
    </source>
</evidence>
<dbReference type="SMART" id="SM00974">
    <property type="entry name" value="T5orf172"/>
    <property type="match status" value="1"/>
</dbReference>